<feature type="transmembrane region" description="Helical" evidence="6">
    <location>
        <begin position="48"/>
        <end position="77"/>
    </location>
</feature>
<gene>
    <name evidence="7" type="ORF">CA54_51510</name>
</gene>
<keyword evidence="8" id="KW-1185">Reference proteome</keyword>
<dbReference type="RefSeq" id="WP_146373607.1">
    <property type="nucleotide sequence ID" value="NZ_SJPP01000003.1"/>
</dbReference>
<accession>A0A5C6B5B2</accession>
<feature type="transmembrane region" description="Helical" evidence="6">
    <location>
        <begin position="285"/>
        <end position="308"/>
    </location>
</feature>
<evidence type="ECO:0000256" key="6">
    <source>
        <dbReference type="SAM" id="Phobius"/>
    </source>
</evidence>
<comment type="caution">
    <text evidence="7">The sequence shown here is derived from an EMBL/GenBank/DDBJ whole genome shotgun (WGS) entry which is preliminary data.</text>
</comment>
<dbReference type="Proteomes" id="UP000320735">
    <property type="component" value="Unassembled WGS sequence"/>
</dbReference>
<dbReference type="EMBL" id="SJPP01000003">
    <property type="protein sequence ID" value="TWU06752.1"/>
    <property type="molecule type" value="Genomic_DNA"/>
</dbReference>
<dbReference type="Pfam" id="PF02690">
    <property type="entry name" value="Na_Pi_cotrans"/>
    <property type="match status" value="2"/>
</dbReference>
<feature type="transmembrane region" description="Helical" evidence="6">
    <location>
        <begin position="113"/>
        <end position="128"/>
    </location>
</feature>
<evidence type="ECO:0000313" key="8">
    <source>
        <dbReference type="Proteomes" id="UP000320735"/>
    </source>
</evidence>
<proteinExistence type="predicted"/>
<evidence type="ECO:0000256" key="3">
    <source>
        <dbReference type="ARBA" id="ARBA00022692"/>
    </source>
</evidence>
<feature type="transmembrane region" description="Helical" evidence="6">
    <location>
        <begin position="134"/>
        <end position="156"/>
    </location>
</feature>
<keyword evidence="3 6" id="KW-0812">Transmembrane</keyword>
<keyword evidence="2" id="KW-1003">Cell membrane</keyword>
<dbReference type="NCBIfam" id="NF037997">
    <property type="entry name" value="Na_Pi_symport"/>
    <property type="match status" value="1"/>
</dbReference>
<organism evidence="7 8">
    <name type="scientific">Symmachiella macrocystis</name>
    <dbReference type="NCBI Taxonomy" id="2527985"/>
    <lineage>
        <taxon>Bacteria</taxon>
        <taxon>Pseudomonadati</taxon>
        <taxon>Planctomycetota</taxon>
        <taxon>Planctomycetia</taxon>
        <taxon>Planctomycetales</taxon>
        <taxon>Planctomycetaceae</taxon>
        <taxon>Symmachiella</taxon>
    </lineage>
</organism>
<name>A0A5C6B5B2_9PLAN</name>
<feature type="transmembrane region" description="Helical" evidence="6">
    <location>
        <begin position="83"/>
        <end position="106"/>
    </location>
</feature>
<protein>
    <submittedName>
        <fullName evidence="7">Na+/Pi-cotransporter</fullName>
    </submittedName>
</protein>
<keyword evidence="4 6" id="KW-1133">Transmembrane helix</keyword>
<evidence type="ECO:0000256" key="4">
    <source>
        <dbReference type="ARBA" id="ARBA00022989"/>
    </source>
</evidence>
<feature type="transmembrane region" description="Helical" evidence="6">
    <location>
        <begin position="177"/>
        <end position="202"/>
    </location>
</feature>
<dbReference type="SUPFAM" id="SSF109755">
    <property type="entry name" value="PhoU-like"/>
    <property type="match status" value="1"/>
</dbReference>
<dbReference type="PANTHER" id="PTHR10010:SF46">
    <property type="entry name" value="SODIUM-DEPENDENT PHOSPHATE TRANSPORT PROTEIN 2B"/>
    <property type="match status" value="1"/>
</dbReference>
<feature type="transmembrane region" description="Helical" evidence="6">
    <location>
        <begin position="248"/>
        <end position="273"/>
    </location>
</feature>
<feature type="transmembrane region" description="Helical" evidence="6">
    <location>
        <begin position="214"/>
        <end position="236"/>
    </location>
</feature>
<feature type="transmembrane region" description="Helical" evidence="6">
    <location>
        <begin position="6"/>
        <end position="27"/>
    </location>
</feature>
<reference evidence="7 8" key="1">
    <citation type="submission" date="2019-02" db="EMBL/GenBank/DDBJ databases">
        <title>Deep-cultivation of Planctomycetes and their phenomic and genomic characterization uncovers novel biology.</title>
        <authorList>
            <person name="Wiegand S."/>
            <person name="Jogler M."/>
            <person name="Boedeker C."/>
            <person name="Pinto D."/>
            <person name="Vollmers J."/>
            <person name="Rivas-Marin E."/>
            <person name="Kohn T."/>
            <person name="Peeters S.H."/>
            <person name="Heuer A."/>
            <person name="Rast P."/>
            <person name="Oberbeckmann S."/>
            <person name="Bunk B."/>
            <person name="Jeske O."/>
            <person name="Meyerdierks A."/>
            <person name="Storesund J.E."/>
            <person name="Kallscheuer N."/>
            <person name="Luecker S."/>
            <person name="Lage O.M."/>
            <person name="Pohl T."/>
            <person name="Merkel B.J."/>
            <person name="Hornburger P."/>
            <person name="Mueller R.-W."/>
            <person name="Bruemmer F."/>
            <person name="Labrenz M."/>
            <person name="Spormann A.M."/>
            <person name="Op Den Camp H."/>
            <person name="Overmann J."/>
            <person name="Amann R."/>
            <person name="Jetten M.S.M."/>
            <person name="Mascher T."/>
            <person name="Medema M.H."/>
            <person name="Devos D.P."/>
            <person name="Kaster A.-K."/>
            <person name="Ovreas L."/>
            <person name="Rohde M."/>
            <person name="Galperin M.Y."/>
            <person name="Jogler C."/>
        </authorList>
    </citation>
    <scope>NUCLEOTIDE SEQUENCE [LARGE SCALE GENOMIC DNA]</scope>
    <source>
        <strain evidence="7 8">CA54</strain>
    </source>
</reference>
<evidence type="ECO:0000256" key="5">
    <source>
        <dbReference type="ARBA" id="ARBA00023136"/>
    </source>
</evidence>
<dbReference type="GO" id="GO:0005886">
    <property type="term" value="C:plasma membrane"/>
    <property type="evidence" value="ECO:0007669"/>
    <property type="project" value="UniProtKB-SubCell"/>
</dbReference>
<dbReference type="InterPro" id="IPR003841">
    <property type="entry name" value="Na/Pi_transpt"/>
</dbReference>
<dbReference type="GO" id="GO:0044341">
    <property type="term" value="P:sodium-dependent phosphate transport"/>
    <property type="evidence" value="ECO:0007669"/>
    <property type="project" value="InterPro"/>
</dbReference>
<keyword evidence="5 6" id="KW-0472">Membrane</keyword>
<dbReference type="AlphaFoldDB" id="A0A5C6B5B2"/>
<evidence type="ECO:0000313" key="7">
    <source>
        <dbReference type="EMBL" id="TWU06752.1"/>
    </source>
</evidence>
<dbReference type="OrthoDB" id="9763003at2"/>
<comment type="subcellular location">
    <subcellularLocation>
        <location evidence="1">Cell membrane</location>
        <topology evidence="1">Multi-pass membrane protein</topology>
    </subcellularLocation>
</comment>
<evidence type="ECO:0000256" key="2">
    <source>
        <dbReference type="ARBA" id="ARBA00022475"/>
    </source>
</evidence>
<evidence type="ECO:0000256" key="1">
    <source>
        <dbReference type="ARBA" id="ARBA00004651"/>
    </source>
</evidence>
<dbReference type="GO" id="GO:0005436">
    <property type="term" value="F:sodium:phosphate symporter activity"/>
    <property type="evidence" value="ECO:0007669"/>
    <property type="project" value="InterPro"/>
</dbReference>
<dbReference type="PANTHER" id="PTHR10010">
    <property type="entry name" value="SOLUTE CARRIER FAMILY 34 SODIUM PHOSPHATE , MEMBER 2-RELATED"/>
    <property type="match status" value="1"/>
</dbReference>
<sequence>MIRGILQAGGGLGLFLLGMQLLTQGLRSVADDRLRGLIKRSTRSPLQGVATGCLSTAVVQSSSAITVLAVGFVNAGILSFPEALGIIFGANIGTTITGWFVALLGFNLQLDEFAMPLVLLGVIFKIFGRGKCEAAGTAIAGFGLIFVGISTMQLGMTEFRGIVTPDTFPPDTIPGRLLLVLIGVVITVVTQSSSAGVAAALVALHANSISLNQAAAIVIGMNLGTTFTAVLATVGGNVQARRTGFAHVAFNSLTAIGAFFLLTPFLNTVVALWPGAEANSPELVLVGFHTFFNMVGVIAILPFTRAFANVIERMFPERGNLLVKRLDKNQLSTPDAALDAVSATIHDILQVVFHELSRWLRLPAAVTDEQLAQDVEDALDQTQQYLQEIPIQAEDQITDHTFLACVHTLDHLRRVNRRLQDQARLRTCRAEPELSNMADKLAVACDRIAEEIFPLSPEQAEAYHDINHQLKTDMRTFRAQAVSTAAHGQLTPGEAIKHMDAARWLRRIGYHVWRVAYHMSAQTNEDTLDSRRKRS</sequence>